<dbReference type="InterPro" id="IPR006862">
    <property type="entry name" value="Thio_Ohase/aa_AcTrfase"/>
</dbReference>
<feature type="domain" description="BAAT/Acyl-CoA thioester hydrolase C-terminal" evidence="4">
    <location>
        <begin position="237"/>
        <end position="445"/>
    </location>
</feature>
<organism evidence="5">
    <name type="scientific">Lepeophtheirus salmonis</name>
    <name type="common">Salmon louse</name>
    <name type="synonym">Caligus salmonis</name>
    <dbReference type="NCBI Taxonomy" id="72036"/>
    <lineage>
        <taxon>Eukaryota</taxon>
        <taxon>Metazoa</taxon>
        <taxon>Ecdysozoa</taxon>
        <taxon>Arthropoda</taxon>
        <taxon>Crustacea</taxon>
        <taxon>Multicrustacea</taxon>
        <taxon>Hexanauplia</taxon>
        <taxon>Copepoda</taxon>
        <taxon>Siphonostomatoida</taxon>
        <taxon>Caligidae</taxon>
        <taxon>Lepeophtheirus</taxon>
    </lineage>
</organism>
<dbReference type="AlphaFoldDB" id="A0A0K2UP23"/>
<dbReference type="PIRSF" id="PIRSF016521">
    <property type="entry name" value="Acyl-CoA_hydro"/>
    <property type="match status" value="1"/>
</dbReference>
<comment type="similarity">
    <text evidence="1">Belongs to the C/M/P thioester hydrolase family.</text>
</comment>
<protein>
    <submittedName>
        <fullName evidence="5">AcylCoA thioesterase 1 [Pelodiscus sinensis]</fullName>
    </submittedName>
</protein>
<dbReference type="InterPro" id="IPR029058">
    <property type="entry name" value="AB_hydrolase_fold"/>
</dbReference>
<dbReference type="Pfam" id="PF08840">
    <property type="entry name" value="BAAT_C"/>
    <property type="match status" value="1"/>
</dbReference>
<proteinExistence type="inferred from homology"/>
<dbReference type="GO" id="GO:0006637">
    <property type="term" value="P:acyl-CoA metabolic process"/>
    <property type="evidence" value="ECO:0007669"/>
    <property type="project" value="InterPro"/>
</dbReference>
<evidence type="ECO:0000256" key="2">
    <source>
        <dbReference type="PIRSR" id="PIRSR016521-1"/>
    </source>
</evidence>
<evidence type="ECO:0000313" key="5">
    <source>
        <dbReference type="EMBL" id="CDW39642.1"/>
    </source>
</evidence>
<dbReference type="EMBL" id="HACA01022281">
    <property type="protein sequence ID" value="CDW39642.1"/>
    <property type="molecule type" value="Transcribed_RNA"/>
</dbReference>
<dbReference type="InterPro" id="IPR042490">
    <property type="entry name" value="Thio_Ohase/BAAT_N"/>
</dbReference>
<name>A0A0K2UP23_LEPSM</name>
<dbReference type="GO" id="GO:0006631">
    <property type="term" value="P:fatty acid metabolic process"/>
    <property type="evidence" value="ECO:0007669"/>
    <property type="project" value="TreeGrafter"/>
</dbReference>
<reference evidence="5" key="1">
    <citation type="submission" date="2014-05" db="EMBL/GenBank/DDBJ databases">
        <authorList>
            <person name="Chronopoulou M."/>
        </authorList>
    </citation>
    <scope>NUCLEOTIDE SEQUENCE</scope>
    <source>
        <tissue evidence="5">Whole organism</tissue>
    </source>
</reference>
<evidence type="ECO:0000259" key="3">
    <source>
        <dbReference type="Pfam" id="PF04775"/>
    </source>
</evidence>
<accession>A0A0K2UP23</accession>
<sequence>IFFIGRMSVSMIFMLKNIVTKSKRSFFTSINTLTKLELSKRNILVDERVSIRVLDVDLSHLIIRTKLINEEQRLFYESVNQFKVGDSQILDLDESVPSKGYSIPDSMGIFWSMKKIEDKGGYDFLMPSDVTKPLNFDITVEDFGGKVLCSESISRHYMSSGVKRIKLNHGRTRGTLFIPASQPGDKFPAIINLYGGIHNKNVIEEDSSMLASRGIVTLSLGYFGVDDLPRSYKTLEAEYFEEAIDYLLTRDDVMKHKGIGLLGLSKGGDIVQTLACLRPDVIGAICIQNGACVSILTSLTKNGVSMGELAQLNYDNVKLRSDDSMDISKVVLVPHLDSKLNIPIENFPGNVLWIAGEDDKNFLSVDFAKNAETRAKESGKNNFELVVYPGMGHFVRLPFTPLTKYTAHPLLPKGVLVYYGGEPNLQAKGQENAWLKKIQFFKKSLV</sequence>
<dbReference type="Gene3D" id="2.60.40.2240">
    <property type="entry name" value="Acyl-CoA thioester hydrolase/BAAT N-terminal domain"/>
    <property type="match status" value="1"/>
</dbReference>
<feature type="non-terminal residue" evidence="5">
    <location>
        <position position="1"/>
    </location>
</feature>
<dbReference type="InterPro" id="IPR016662">
    <property type="entry name" value="Acyl-CoA_thioEstase_long-chain"/>
</dbReference>
<dbReference type="GO" id="GO:0047617">
    <property type="term" value="F:fatty acyl-CoA hydrolase activity"/>
    <property type="evidence" value="ECO:0007669"/>
    <property type="project" value="TreeGrafter"/>
</dbReference>
<evidence type="ECO:0000256" key="1">
    <source>
        <dbReference type="ARBA" id="ARBA00006538"/>
    </source>
</evidence>
<feature type="active site" description="Charge relay system" evidence="2">
    <location>
        <position position="359"/>
    </location>
</feature>
<feature type="domain" description="Acyl-CoA thioester hydrolase/bile acid-CoA amino acid N-acetyltransferase" evidence="3">
    <location>
        <begin position="46"/>
        <end position="168"/>
    </location>
</feature>
<dbReference type="PANTHER" id="PTHR10824">
    <property type="entry name" value="ACYL-COENZYME A THIOESTERASE-RELATED"/>
    <property type="match status" value="1"/>
</dbReference>
<dbReference type="InterPro" id="IPR014940">
    <property type="entry name" value="BAAT_C"/>
</dbReference>
<dbReference type="PANTHER" id="PTHR10824:SF4">
    <property type="entry name" value="ACYL-COENZYME A THIOESTERASE 1-LIKE"/>
    <property type="match status" value="1"/>
</dbReference>
<evidence type="ECO:0000259" key="4">
    <source>
        <dbReference type="Pfam" id="PF08840"/>
    </source>
</evidence>
<feature type="active site" description="Charge relay system" evidence="2">
    <location>
        <position position="393"/>
    </location>
</feature>
<dbReference type="Gene3D" id="3.40.50.1820">
    <property type="entry name" value="alpha/beta hydrolase"/>
    <property type="match status" value="1"/>
</dbReference>
<dbReference type="SUPFAM" id="SSF53474">
    <property type="entry name" value="alpha/beta-Hydrolases"/>
    <property type="match status" value="1"/>
</dbReference>
<gene>
    <name evidence="5" type="primary">ACOT1</name>
</gene>
<feature type="active site" description="Charge relay system" evidence="2">
    <location>
        <position position="265"/>
    </location>
</feature>
<dbReference type="Pfam" id="PF04775">
    <property type="entry name" value="Bile_Hydr_Trans"/>
    <property type="match status" value="1"/>
</dbReference>
<dbReference type="EMBL" id="HACA01022282">
    <property type="protein sequence ID" value="CDW39643.1"/>
    <property type="molecule type" value="Transcribed_RNA"/>
</dbReference>